<evidence type="ECO:0000259" key="5">
    <source>
        <dbReference type="Pfam" id="PF07687"/>
    </source>
</evidence>
<dbReference type="Gene3D" id="3.30.70.360">
    <property type="match status" value="1"/>
</dbReference>
<feature type="binding site" evidence="3">
    <location>
        <position position="125"/>
    </location>
    <ligand>
        <name>Zn(2+)</name>
        <dbReference type="ChEBI" id="CHEBI:29105"/>
        <label>2</label>
    </ligand>
</feature>
<dbReference type="SUPFAM" id="SSF55031">
    <property type="entry name" value="Bacterial exopeptidase dimerisation domain"/>
    <property type="match status" value="1"/>
</dbReference>
<sequence>MDTSKERIQNTLDQFNVIGPTEQGIQRLAYTKEEKRAHELLIELCSQEKMNVRIDEAGNVIARRAGRLPNAPAVAVGSHLDTVYTGGKFDGTAGVVAGLELIRRLNEKDAISENPIELICFAAEESSRFGMSTIGSKAMVGKMTKEEMEKLKDKMGIKFTDAIKSAGLDKQSFLNAKKEKNEYRAFIELHIEQGLELEQSNKKIAIVTGIASPTRLNVVVLGRAAHSGTTSMEMRKDALVAAAQLVLEIEKAAKKEKKYKTVATVGVFDVSPGAMNVVPGMVQLKVDIRGLDNNSKQRVITEIEYQCKSIQRCKDIEIKMETISKEEPVHLDKEIQEQLKWACEDIKVEALLIPSGAGHDAMNMANLCPTGLLFIPSYKGISHNPEEYSDIDDLVTGVDVLERVVTRLAVTKERGVKQ</sequence>
<dbReference type="PANTHER" id="PTHR32494">
    <property type="entry name" value="ALLANTOATE DEIMINASE-RELATED"/>
    <property type="match status" value="1"/>
</dbReference>
<dbReference type="Pfam" id="PF07687">
    <property type="entry name" value="M20_dimer"/>
    <property type="match status" value="1"/>
</dbReference>
<dbReference type="RefSeq" id="WP_089533137.1">
    <property type="nucleotide sequence ID" value="NZ_CP022437.1"/>
</dbReference>
<accession>A0A221MEZ3</accession>
<feature type="binding site" evidence="4">
    <location>
        <position position="215"/>
    </location>
    <ligand>
        <name>allantoate</name>
        <dbReference type="ChEBI" id="CHEBI:17536"/>
    </ligand>
</feature>
<comment type="cofactor">
    <cofactor evidence="3">
        <name>Zn(2+)</name>
        <dbReference type="ChEBI" id="CHEBI:29105"/>
    </cofactor>
    <text evidence="3">Binds 2 Zn(2+) ions per subunit.</text>
</comment>
<evidence type="ECO:0000256" key="4">
    <source>
        <dbReference type="PIRSR" id="PIRSR001235-2"/>
    </source>
</evidence>
<evidence type="ECO:0000313" key="7">
    <source>
        <dbReference type="Proteomes" id="UP000204391"/>
    </source>
</evidence>
<keyword evidence="7" id="KW-1185">Reference proteome</keyword>
<dbReference type="EMBL" id="CP022437">
    <property type="protein sequence ID" value="ASN06204.1"/>
    <property type="molecule type" value="Genomic_DNA"/>
</dbReference>
<dbReference type="SUPFAM" id="SSF53187">
    <property type="entry name" value="Zn-dependent exopeptidases"/>
    <property type="match status" value="1"/>
</dbReference>
<dbReference type="OrthoDB" id="9808195at2"/>
<evidence type="ECO:0000256" key="1">
    <source>
        <dbReference type="ARBA" id="ARBA00006153"/>
    </source>
</evidence>
<dbReference type="CDD" id="cd03884">
    <property type="entry name" value="M20_bAS"/>
    <property type="match status" value="1"/>
</dbReference>
<name>A0A221MEZ3_9BACI</name>
<keyword evidence="3" id="KW-0862">Zinc</keyword>
<dbReference type="NCBIfam" id="TIGR01879">
    <property type="entry name" value="hydantase"/>
    <property type="match status" value="1"/>
</dbReference>
<evidence type="ECO:0000256" key="3">
    <source>
        <dbReference type="PIRSR" id="PIRSR001235-1"/>
    </source>
</evidence>
<dbReference type="PANTHER" id="PTHR32494:SF5">
    <property type="entry name" value="ALLANTOATE AMIDOHYDROLASE"/>
    <property type="match status" value="1"/>
</dbReference>
<feature type="domain" description="Peptidase M20 dimerisation" evidence="5">
    <location>
        <begin position="216"/>
        <end position="309"/>
    </location>
</feature>
<comment type="similarity">
    <text evidence="1">Belongs to the peptidase M20 family.</text>
</comment>
<reference evidence="6 7" key="1">
    <citation type="journal article" date="2003" name="Int. J. Syst. Evol. Microbiol.">
        <title>Virgibacillus carmonensis sp. nov., Virgibacillus necropolis sp. nov. and Virgibacillus picturae sp. nov., three novel species isolated from deteriorated mural paintings, transfer of the species of the genus salibacillus to Virgibacillus, as Virgibacillus marismortui comb. nov. and Virgibacillus salexigens comb. nov., and emended description of the genus Virgibacillus.</title>
        <authorList>
            <person name="Heyrman J."/>
            <person name="Logan N.A."/>
            <person name="Busse H.J."/>
            <person name="Balcaen A."/>
            <person name="Lebbe L."/>
            <person name="Rodriguez-Diaz M."/>
            <person name="Swings J."/>
            <person name="De Vos P."/>
        </authorList>
    </citation>
    <scope>NUCLEOTIDE SEQUENCE [LARGE SCALE GENOMIC DNA]</scope>
    <source>
        <strain evidence="6 7">LMG 19488</strain>
    </source>
</reference>
<feature type="binding site" evidence="3">
    <location>
        <position position="90"/>
    </location>
    <ligand>
        <name>Zn(2+)</name>
        <dbReference type="ChEBI" id="CHEBI:29105"/>
        <label>1</label>
    </ligand>
</feature>
<proteinExistence type="inferred from homology"/>
<dbReference type="GO" id="GO:0046872">
    <property type="term" value="F:metal ion binding"/>
    <property type="evidence" value="ECO:0007669"/>
    <property type="project" value="UniProtKB-KW"/>
</dbReference>
<dbReference type="InterPro" id="IPR011650">
    <property type="entry name" value="Peptidase_M20_dimer"/>
</dbReference>
<feature type="binding site" evidence="4">
    <location>
        <position position="276"/>
    </location>
    <ligand>
        <name>allantoate</name>
        <dbReference type="ChEBI" id="CHEBI:17536"/>
    </ligand>
</feature>
<feature type="binding site" evidence="4">
    <location>
        <position position="289"/>
    </location>
    <ligand>
        <name>allantoate</name>
        <dbReference type="ChEBI" id="CHEBI:17536"/>
    </ligand>
</feature>
<organism evidence="6 7">
    <name type="scientific">Virgibacillus necropolis</name>
    <dbReference type="NCBI Taxonomy" id="163877"/>
    <lineage>
        <taxon>Bacteria</taxon>
        <taxon>Bacillati</taxon>
        <taxon>Bacillota</taxon>
        <taxon>Bacilli</taxon>
        <taxon>Bacillales</taxon>
        <taxon>Bacillaceae</taxon>
        <taxon>Virgibacillus</taxon>
    </lineage>
</organism>
<keyword evidence="2 6" id="KW-0378">Hydrolase</keyword>
<dbReference type="InterPro" id="IPR036264">
    <property type="entry name" value="Bact_exopeptidase_dim_dom"/>
</dbReference>
<feature type="binding site" evidence="3">
    <location>
        <position position="190"/>
    </location>
    <ligand>
        <name>Zn(2+)</name>
        <dbReference type="ChEBI" id="CHEBI:29105"/>
        <label>1</label>
    </ligand>
</feature>
<evidence type="ECO:0000256" key="2">
    <source>
        <dbReference type="ARBA" id="ARBA00022801"/>
    </source>
</evidence>
<dbReference type="InterPro" id="IPR010158">
    <property type="entry name" value="Amidase_Cbmase"/>
</dbReference>
<dbReference type="GO" id="GO:0016813">
    <property type="term" value="F:hydrolase activity, acting on carbon-nitrogen (but not peptide) bonds, in linear amidines"/>
    <property type="evidence" value="ECO:0007669"/>
    <property type="project" value="InterPro"/>
</dbReference>
<dbReference type="Gene3D" id="3.40.630.10">
    <property type="entry name" value="Zn peptidases"/>
    <property type="match status" value="1"/>
</dbReference>
<feature type="binding site" evidence="3">
    <location>
        <position position="383"/>
    </location>
    <ligand>
        <name>Zn(2+)</name>
        <dbReference type="ChEBI" id="CHEBI:29105"/>
        <label>2</label>
    </ligand>
</feature>
<protein>
    <submittedName>
        <fullName evidence="6">Allantoate amidohydrolase</fullName>
    </submittedName>
</protein>
<dbReference type="Proteomes" id="UP000204391">
    <property type="component" value="Chromosome"/>
</dbReference>
<dbReference type="PIRSF" id="PIRSF001235">
    <property type="entry name" value="Amidase_carbamoylase"/>
    <property type="match status" value="1"/>
</dbReference>
<dbReference type="InterPro" id="IPR001261">
    <property type="entry name" value="ArgE/DapE_CS"/>
</dbReference>
<dbReference type="KEGG" id="vne:CFK40_14815"/>
<evidence type="ECO:0000313" key="6">
    <source>
        <dbReference type="EMBL" id="ASN06204.1"/>
    </source>
</evidence>
<dbReference type="PROSITE" id="PS00758">
    <property type="entry name" value="ARGE_DAPE_CPG2_1"/>
    <property type="match status" value="1"/>
</dbReference>
<feature type="binding site" evidence="3">
    <location>
        <position position="79"/>
    </location>
    <ligand>
        <name>Zn(2+)</name>
        <dbReference type="ChEBI" id="CHEBI:29105"/>
        <label>1</label>
    </ligand>
</feature>
<dbReference type="InterPro" id="IPR002933">
    <property type="entry name" value="Peptidase_M20"/>
</dbReference>
<gene>
    <name evidence="6" type="ORF">CFK40_14815</name>
</gene>
<keyword evidence="3" id="KW-0479">Metal-binding</keyword>
<feature type="binding site" evidence="3">
    <location>
        <position position="90"/>
    </location>
    <ligand>
        <name>Zn(2+)</name>
        <dbReference type="ChEBI" id="CHEBI:29105"/>
        <label>2</label>
    </ligand>
</feature>
<dbReference type="Pfam" id="PF01546">
    <property type="entry name" value="Peptidase_M20"/>
    <property type="match status" value="1"/>
</dbReference>
<dbReference type="AlphaFoldDB" id="A0A221MEZ3"/>
<dbReference type="NCBIfam" id="NF006771">
    <property type="entry name" value="PRK09290.1-5"/>
    <property type="match status" value="1"/>
</dbReference>